<evidence type="ECO:0000313" key="1">
    <source>
        <dbReference type="EMBL" id="THF82713.1"/>
    </source>
</evidence>
<sequence>MRELYMNLNDPLPYVIALHYSRNVLNSAPSTEQEAIKMGWIKLKPSESVYHQLGIGNEGNLKYTSADGHLEAVYYSDGTLVRDITNVGTYNFSPPSDFALHAYNDVIPYYILGNASYDTTPGWTKFWVTLKAAALKASGN</sequence>
<name>A0A4S4C633_9BACL</name>
<dbReference type="RefSeq" id="WP_136368974.1">
    <property type="nucleotide sequence ID" value="NZ_SSOB01000006.1"/>
</dbReference>
<dbReference type="EMBL" id="SSOB01000006">
    <property type="protein sequence ID" value="THF82713.1"/>
    <property type="molecule type" value="Genomic_DNA"/>
</dbReference>
<dbReference type="AlphaFoldDB" id="A0A4S4C633"/>
<evidence type="ECO:0000313" key="2">
    <source>
        <dbReference type="Proteomes" id="UP000310636"/>
    </source>
</evidence>
<keyword evidence="2" id="KW-1185">Reference proteome</keyword>
<protein>
    <submittedName>
        <fullName evidence="1">Uncharacterized protein</fullName>
    </submittedName>
</protein>
<gene>
    <name evidence="1" type="ORF">E6C55_06515</name>
</gene>
<accession>A0A4S4C633</accession>
<dbReference type="Proteomes" id="UP000310636">
    <property type="component" value="Unassembled WGS sequence"/>
</dbReference>
<comment type="caution">
    <text evidence="1">The sequence shown here is derived from an EMBL/GenBank/DDBJ whole genome shotgun (WGS) entry which is preliminary data.</text>
</comment>
<proteinExistence type="predicted"/>
<reference evidence="1 2" key="1">
    <citation type="submission" date="2019-04" db="EMBL/GenBank/DDBJ databases">
        <title>Cohnella sp. nov. isolated from preserved vegetables.</title>
        <authorList>
            <person name="Lin S.-Y."/>
            <person name="Hung M.-H."/>
            <person name="Young C.-C."/>
        </authorList>
    </citation>
    <scope>NUCLEOTIDE SEQUENCE [LARGE SCALE GENOMIC DNA]</scope>
    <source>
        <strain evidence="1 2">CC-MHH1044</strain>
    </source>
</reference>
<organism evidence="1 2">
    <name type="scientific">Cohnella fermenti</name>
    <dbReference type="NCBI Taxonomy" id="2565925"/>
    <lineage>
        <taxon>Bacteria</taxon>
        <taxon>Bacillati</taxon>
        <taxon>Bacillota</taxon>
        <taxon>Bacilli</taxon>
        <taxon>Bacillales</taxon>
        <taxon>Paenibacillaceae</taxon>
        <taxon>Cohnella</taxon>
    </lineage>
</organism>